<reference evidence="1" key="1">
    <citation type="submission" date="2022-07" db="EMBL/GenBank/DDBJ databases">
        <title>Genome Sequence of Lecanicillium saksenae.</title>
        <authorList>
            <person name="Buettner E."/>
        </authorList>
    </citation>
    <scope>NUCLEOTIDE SEQUENCE</scope>
    <source>
        <strain evidence="1">VT-O1</strain>
    </source>
</reference>
<organism evidence="1 2">
    <name type="scientific">Lecanicillium saksenae</name>
    <dbReference type="NCBI Taxonomy" id="468837"/>
    <lineage>
        <taxon>Eukaryota</taxon>
        <taxon>Fungi</taxon>
        <taxon>Dikarya</taxon>
        <taxon>Ascomycota</taxon>
        <taxon>Pezizomycotina</taxon>
        <taxon>Sordariomycetes</taxon>
        <taxon>Hypocreomycetidae</taxon>
        <taxon>Hypocreales</taxon>
        <taxon>Cordycipitaceae</taxon>
        <taxon>Lecanicillium</taxon>
    </lineage>
</organism>
<sequence>MATAASAAASAGVVQRPRSCSPSPLPLRETDILRRLGIDGNWSSVAFLLGTESDSVNILPSTSLSELWAVGPGGCQNKEQHCMSARGGIYTPTDSKRWTSWGQYFLGLDYLGYGGNGAYGRDNINSWSPITNIAFGMSNVLIAAYNTTDYFNGLFGLGISQGRFKTNIGESALTQAVKEFGWIPSYSYGYTAGASYRNMPLSLTLGGYDSARFVEHDTLFTITQSDNSPRVNVRGISVYNDHKPSAWSSSTNVLSDYDDRFTGLVDSTTPYLWLPAKICESFATALNLTYNETFKLYTLTNQQYQDYSTSDAYSFTFSLSSIDNLDNFGLPLSAPGVVNITIPIKTFIGSLSYPFAKEAIKYGQPGVPYFMLRKATNSSEVIIGRSFLQETYIRTKYDSGVFSIHQASFPKDPNKDAKLVHITQPGNSPYPPPPPNKAHHHGLATAQMIGIAVGVVAFCTLLFAGLWFWCRRRKQNKRGEVATKEDEAQDTSSTIAPDSPMTPVSRILSKIVRRKRSRRATTATTASAPMEAPASEIYELPAPLPPAELAAHHEDDDSMLGDTEAGTDDSQNLSAYELARRKLARQLAGPVPAYAPPENGVMPIEKDMEIETNAIQTTTIPHPQPTYHHHNISPVRSHEGLGTNSLPGTLPSPVSPRTDWNTNDLPSPITASLHPNSASSQSGSTGRRRGGSNTMGTVSESSSASRSNSNSSSNSNDQHQSRENKVTFPLPQASFQRTPIEPSKVVCLGPLPENVNLFRQRMLPGGTGTTGQSSTGPTGPINNSHHRPSTGSLGSNYTDDEDAMMEEMTRQSVISASRTQGSQSGSRPTFTNPLIRTVLPPRTEEEENVSPTSDRSGSGSHSSGGRIDGDDLIHVPQMAEKRYSWEEER</sequence>
<proteinExistence type="predicted"/>
<comment type="caution">
    <text evidence="1">The sequence shown here is derived from an EMBL/GenBank/DDBJ whole genome shotgun (WGS) entry which is preliminary data.</text>
</comment>
<name>A0ACC1QJ82_9HYPO</name>
<evidence type="ECO:0000313" key="2">
    <source>
        <dbReference type="Proteomes" id="UP001148737"/>
    </source>
</evidence>
<dbReference type="EMBL" id="JANAKD010001455">
    <property type="protein sequence ID" value="KAJ3479275.1"/>
    <property type="molecule type" value="Genomic_DNA"/>
</dbReference>
<keyword evidence="2" id="KW-1185">Reference proteome</keyword>
<accession>A0ACC1QJ82</accession>
<protein>
    <submittedName>
        <fullName evidence="1">Uncharacterized protein</fullName>
    </submittedName>
</protein>
<dbReference type="Proteomes" id="UP001148737">
    <property type="component" value="Unassembled WGS sequence"/>
</dbReference>
<gene>
    <name evidence="1" type="ORF">NLG97_g8358</name>
</gene>
<evidence type="ECO:0000313" key="1">
    <source>
        <dbReference type="EMBL" id="KAJ3479275.1"/>
    </source>
</evidence>